<dbReference type="SUPFAM" id="SSF47090">
    <property type="entry name" value="PGBD-like"/>
    <property type="match status" value="1"/>
</dbReference>
<dbReference type="Gene3D" id="1.10.101.10">
    <property type="entry name" value="PGBD-like superfamily/PGBD"/>
    <property type="match status" value="1"/>
</dbReference>
<accession>A0ABP8C8A3</accession>
<dbReference type="InterPro" id="IPR036365">
    <property type="entry name" value="PGBD-like_sf"/>
</dbReference>
<feature type="domain" description="Peptidoglycan binding-like" evidence="1">
    <location>
        <begin position="79"/>
        <end position="133"/>
    </location>
</feature>
<dbReference type="EMBL" id="BAABAS010000012">
    <property type="protein sequence ID" value="GAA4235419.1"/>
    <property type="molecule type" value="Genomic_DNA"/>
</dbReference>
<dbReference type="InterPro" id="IPR002477">
    <property type="entry name" value="Peptidoglycan-bd-like"/>
</dbReference>
<evidence type="ECO:0000259" key="1">
    <source>
        <dbReference type="Pfam" id="PF01471"/>
    </source>
</evidence>
<dbReference type="InterPro" id="IPR036366">
    <property type="entry name" value="PGBDSf"/>
</dbReference>
<gene>
    <name evidence="2" type="ORF">GCM10022254_42720</name>
</gene>
<evidence type="ECO:0000313" key="2">
    <source>
        <dbReference type="EMBL" id="GAA4235419.1"/>
    </source>
</evidence>
<reference evidence="3" key="1">
    <citation type="journal article" date="2019" name="Int. J. Syst. Evol. Microbiol.">
        <title>The Global Catalogue of Microorganisms (GCM) 10K type strain sequencing project: providing services to taxonomists for standard genome sequencing and annotation.</title>
        <authorList>
            <consortium name="The Broad Institute Genomics Platform"/>
            <consortium name="The Broad Institute Genome Sequencing Center for Infectious Disease"/>
            <person name="Wu L."/>
            <person name="Ma J."/>
        </authorList>
    </citation>
    <scope>NUCLEOTIDE SEQUENCE [LARGE SCALE GENOMIC DNA]</scope>
    <source>
        <strain evidence="3">JCM 17440</strain>
    </source>
</reference>
<evidence type="ECO:0000313" key="3">
    <source>
        <dbReference type="Proteomes" id="UP001501710"/>
    </source>
</evidence>
<dbReference type="Pfam" id="PF01471">
    <property type="entry name" value="PG_binding_1"/>
    <property type="match status" value="1"/>
</dbReference>
<name>A0ABP8C8A3_9ACTN</name>
<keyword evidence="3" id="KW-1185">Reference proteome</keyword>
<organism evidence="2 3">
    <name type="scientific">Actinomadura meridiana</name>
    <dbReference type="NCBI Taxonomy" id="559626"/>
    <lineage>
        <taxon>Bacteria</taxon>
        <taxon>Bacillati</taxon>
        <taxon>Actinomycetota</taxon>
        <taxon>Actinomycetes</taxon>
        <taxon>Streptosporangiales</taxon>
        <taxon>Thermomonosporaceae</taxon>
        <taxon>Actinomadura</taxon>
    </lineage>
</organism>
<comment type="caution">
    <text evidence="2">The sequence shown here is derived from an EMBL/GenBank/DDBJ whole genome shotgun (WGS) entry which is preliminary data.</text>
</comment>
<sequence length="158" mass="16853">MDEMVLRAQKWVNSAYKGVAGYNPVDEDGITGWSTMYALTRALQHELGVAPLSDSFGPATLAALTAHGEITGTEQNLNMVKIAQSACYCKGYNPGDISGTYGPMTAKAIHAMMENAGLGFDDGRLRPKVFKALLTMDAYVVVAGGLSKVRSVSLFQEA</sequence>
<dbReference type="Proteomes" id="UP001501710">
    <property type="component" value="Unassembled WGS sequence"/>
</dbReference>
<protein>
    <recommendedName>
        <fullName evidence="1">Peptidoglycan binding-like domain-containing protein</fullName>
    </recommendedName>
</protein>
<proteinExistence type="predicted"/>